<dbReference type="Pfam" id="PF06725">
    <property type="entry name" value="3D"/>
    <property type="match status" value="1"/>
</dbReference>
<organism evidence="7 8">
    <name type="scientific">Thalassobacter stenotrophicus</name>
    <dbReference type="NCBI Taxonomy" id="266809"/>
    <lineage>
        <taxon>Bacteria</taxon>
        <taxon>Pseudomonadati</taxon>
        <taxon>Pseudomonadota</taxon>
        <taxon>Alphaproteobacteria</taxon>
        <taxon>Rhodobacterales</taxon>
        <taxon>Roseobacteraceae</taxon>
        <taxon>Thalassobacter</taxon>
    </lineage>
</organism>
<dbReference type="SUPFAM" id="SSF50685">
    <property type="entry name" value="Barwin-like endoglucanases"/>
    <property type="match status" value="1"/>
</dbReference>
<evidence type="ECO:0000256" key="3">
    <source>
        <dbReference type="ARBA" id="ARBA00023239"/>
    </source>
</evidence>
<dbReference type="Pfam" id="PF03562">
    <property type="entry name" value="MltA"/>
    <property type="match status" value="1"/>
</dbReference>
<keyword evidence="4" id="KW-0961">Cell wall biogenesis/degradation</keyword>
<dbReference type="InterPro" id="IPR005300">
    <property type="entry name" value="MltA_B"/>
</dbReference>
<evidence type="ECO:0000256" key="5">
    <source>
        <dbReference type="ARBA" id="ARBA00030918"/>
    </source>
</evidence>
<evidence type="ECO:0000256" key="2">
    <source>
        <dbReference type="ARBA" id="ARBA00012587"/>
    </source>
</evidence>
<dbReference type="GO" id="GO:0008933">
    <property type="term" value="F:peptidoglycan lytic transglycosylase activity"/>
    <property type="evidence" value="ECO:0007669"/>
    <property type="project" value="TreeGrafter"/>
</dbReference>
<dbReference type="EC" id="4.2.2.n1" evidence="2"/>
<evidence type="ECO:0000313" key="8">
    <source>
        <dbReference type="Proteomes" id="UP000051298"/>
    </source>
</evidence>
<dbReference type="AlphaFoldDB" id="A0A0P1EZL3"/>
<dbReference type="RefSeq" id="WP_058123510.1">
    <property type="nucleotide sequence ID" value="NZ_CYRX01000026.1"/>
</dbReference>
<evidence type="ECO:0000256" key="4">
    <source>
        <dbReference type="ARBA" id="ARBA00023316"/>
    </source>
</evidence>
<name>A0A0P1EZL3_9RHOB</name>
<dbReference type="eggNOG" id="COG2821">
    <property type="taxonomic scope" value="Bacteria"/>
</dbReference>
<dbReference type="SMART" id="SM00925">
    <property type="entry name" value="MltA"/>
    <property type="match status" value="1"/>
</dbReference>
<comment type="catalytic activity">
    <reaction evidence="1">
        <text>Exolytic cleavage of the (1-&gt;4)-beta-glycosidic linkage between N-acetylmuramic acid (MurNAc) and N-acetylglucosamine (GlcNAc) residues in peptidoglycan, from either the reducing or the non-reducing ends of the peptidoglycan chains, with concomitant formation of a 1,6-anhydrobond in the MurNAc residue.</text>
        <dbReference type="EC" id="4.2.2.n1"/>
    </reaction>
</comment>
<dbReference type="EMBL" id="CYRX01000026">
    <property type="protein sequence ID" value="CUH60569.1"/>
    <property type="molecule type" value="Genomic_DNA"/>
</dbReference>
<gene>
    <name evidence="7" type="primary">mltA</name>
    <name evidence="7" type="ORF">THS5294_01864</name>
</gene>
<reference evidence="7 8" key="1">
    <citation type="submission" date="2015-09" db="EMBL/GenBank/DDBJ databases">
        <authorList>
            <consortium name="Swine Surveillance"/>
        </authorList>
    </citation>
    <scope>NUCLEOTIDE SEQUENCE [LARGE SCALE GENOMIC DNA]</scope>
    <source>
        <strain evidence="7 8">CECT 5294</strain>
    </source>
</reference>
<dbReference type="GO" id="GO:0009253">
    <property type="term" value="P:peptidoglycan catabolic process"/>
    <property type="evidence" value="ECO:0007669"/>
    <property type="project" value="TreeGrafter"/>
</dbReference>
<dbReference type="GO" id="GO:0004553">
    <property type="term" value="F:hydrolase activity, hydrolyzing O-glycosyl compounds"/>
    <property type="evidence" value="ECO:0007669"/>
    <property type="project" value="InterPro"/>
</dbReference>
<dbReference type="Proteomes" id="UP000051298">
    <property type="component" value="Unassembled WGS sequence"/>
</dbReference>
<proteinExistence type="predicted"/>
<dbReference type="PIRSF" id="PIRSF019422">
    <property type="entry name" value="MltA"/>
    <property type="match status" value="1"/>
</dbReference>
<dbReference type="GO" id="GO:0009254">
    <property type="term" value="P:peptidoglycan turnover"/>
    <property type="evidence" value="ECO:0007669"/>
    <property type="project" value="InterPro"/>
</dbReference>
<dbReference type="InterPro" id="IPR010611">
    <property type="entry name" value="3D_dom"/>
</dbReference>
<protein>
    <recommendedName>
        <fullName evidence="2">peptidoglycan lytic exotransglycosylase</fullName>
        <ecNumber evidence="2">4.2.2.n1</ecNumber>
    </recommendedName>
    <alternativeName>
        <fullName evidence="5">Murein hydrolase A</fullName>
    </alternativeName>
</protein>
<keyword evidence="3 7" id="KW-0456">Lyase</keyword>
<dbReference type="Gene3D" id="2.40.240.50">
    <property type="entry name" value="Barwin-like endoglucanases"/>
    <property type="match status" value="1"/>
</dbReference>
<evidence type="ECO:0000313" key="7">
    <source>
        <dbReference type="EMBL" id="CUH60569.1"/>
    </source>
</evidence>
<dbReference type="GO" id="GO:0019867">
    <property type="term" value="C:outer membrane"/>
    <property type="evidence" value="ECO:0007669"/>
    <property type="project" value="InterPro"/>
</dbReference>
<accession>A0A0P1EZL3</accession>
<feature type="domain" description="Lytic transglycosylase MltA" evidence="6">
    <location>
        <begin position="85"/>
        <end position="215"/>
    </location>
</feature>
<evidence type="ECO:0000259" key="6">
    <source>
        <dbReference type="SMART" id="SM00925"/>
    </source>
</evidence>
<sequence>MTDVSLKDTEKAGSDTRPLSFDALPGWSNDDHAAAWACFENTRDLSYPLMEKPGDVSAREFFETHFALKRLGNGRGHLTGYYEPEIAASRVRTNEYPCPIYACPQDAASQALTRKAIIRDRALDGLGLEIAWLRDPVDAFFLQVQGSGRLMFADGQSLRVGFAAKNGHPYVSIGAELVRKNVFAADEVSADKVKAWLRTNGTDLLLLNPSFVFFKVLDLPQDSGPLGAMDRPVTTDRTLAVDPAYIPLGTPVWIELEGYNRLCVAQDIGSAIKGPNRGDLYCGTGTDAGLRAGSLNAEVTMTLLLPREVST</sequence>
<dbReference type="CDD" id="cd14485">
    <property type="entry name" value="mltA_like_LT_A"/>
    <property type="match status" value="1"/>
</dbReference>
<dbReference type="STRING" id="266809.PM03_13555"/>
<dbReference type="PANTHER" id="PTHR30124:SF0">
    <property type="entry name" value="MEMBRANE-BOUND LYTIC MUREIN TRANSGLYCOSYLASE A"/>
    <property type="match status" value="1"/>
</dbReference>
<dbReference type="InterPro" id="IPR026044">
    <property type="entry name" value="MltA"/>
</dbReference>
<dbReference type="CDD" id="cd14668">
    <property type="entry name" value="mlta_B"/>
    <property type="match status" value="1"/>
</dbReference>
<dbReference type="Gene3D" id="2.40.40.10">
    <property type="entry name" value="RlpA-like domain"/>
    <property type="match status" value="1"/>
</dbReference>
<dbReference type="PANTHER" id="PTHR30124">
    <property type="entry name" value="MEMBRANE-BOUND LYTIC MUREIN TRANSGLYCOSYLASE A"/>
    <property type="match status" value="1"/>
</dbReference>
<dbReference type="InterPro" id="IPR036908">
    <property type="entry name" value="RlpA-like_sf"/>
</dbReference>
<evidence type="ECO:0000256" key="1">
    <source>
        <dbReference type="ARBA" id="ARBA00001420"/>
    </source>
</evidence>
<dbReference type="GO" id="GO:0071555">
    <property type="term" value="P:cell wall organization"/>
    <property type="evidence" value="ECO:0007669"/>
    <property type="project" value="UniProtKB-KW"/>
</dbReference>